<sequence>MVNPPEATTSPRRPTKLPSPTASPYRPRLSPRDENGASGPGATGGGASDFFAVPPSPARNEASSSQFGFGGQMSAAEGAAKWASLQSGLPTGTGGHSGFNFGGGQSPPSSAPSTSPAAFSRFARPSLEAIRGPSTVMGSPTPLEQPSAPSPFFPSSTSTASSFPPFNSGSTASPASTSTFSLPRQSSFSFSQSPAISLPTSSRPPQQSSAVRLNANSNPRYTQLAPSQLVELLTSSNSSAVLVLDLRTHTAHVQGRLRRSVSICVPSTLLRRPAYGIDRVAESLSPSEQAIFNDWKSASTIVALDMDSNSVADGTPIVSLLAKFEKAGFAGQLVWIKGGWNAVRAEVKASGAAAKALLDSGEKAPSGDDFSAPSSSPAKGGASLSHSTSIGKKHARPVLQVRDLPVSAFQAASTSAFAHAGAPSSSMNIGGRPTGESSRGDSRPGLGKRRKSGNEGFGLTLDMQSHPDGQMPPTPGLESTGEKRMATNPFFDNIRQNSEALSLERSLAHLSPVELAAVPAALTAFLPPYLSRLLQLSPIQRAELLARQFYELEVAERERLEGTLNWHATVQGKENDNNVEAQRFKKFGISAGVELGSLNRFKNIFPYDHSRVRLHKYASGATDYINASHIKLEGSSKRYIASQGPLPTTYHDFWQLCDQEQVGVIVMVTNLHEGGREKCGRYWMCGSDGDWIVKAVGGEEEDVEHTEKVPERQQGGFFAPTQAEPEVKPADQASTIRRTIQVQRKDEVGQRPPRKIRHIQYRAWPDFDVPAAPQDVVELVREAEAAQAEYLREIDWQGEVEPPIVTHCSAGCGRTGVFILVSTILERMRKDREAARKEASAQSIKSTVDVVDSMEIDSPLSTTTAGTGKDSQPSTNPFEFPESVGTSQTNTHTFSPPPAFPPFPRMASTTPSSLIPQTASLSLAPDARPMLVHHSSQSPPIASPFAPVSTPLPLDPASSSESTVPALASADPIFAGVNDLRTQRMSMVANYRQYVSIHECVLVGAVKAVEDELEQMRRLAGQA</sequence>
<dbReference type="PROSITE" id="PS50055">
    <property type="entry name" value="TYR_PHOSPHATASE_PTP"/>
    <property type="match status" value="1"/>
</dbReference>
<feature type="compositionally biased region" description="Low complexity" evidence="3">
    <location>
        <begin position="371"/>
        <end position="385"/>
    </location>
</feature>
<dbReference type="EC" id="3.1.3.48" evidence="2"/>
<dbReference type="InterPro" id="IPR000387">
    <property type="entry name" value="Tyr_Pase_dom"/>
</dbReference>
<feature type="domain" description="Tyrosine specific protein phosphatases" evidence="5">
    <location>
        <begin position="774"/>
        <end position="826"/>
    </location>
</feature>
<dbReference type="EMBL" id="MCGR01000007">
    <property type="protein sequence ID" value="ORY89007.1"/>
    <property type="molecule type" value="Genomic_DNA"/>
</dbReference>
<dbReference type="Gene3D" id="3.90.190.10">
    <property type="entry name" value="Protein tyrosine phosphatase superfamily"/>
    <property type="match status" value="1"/>
</dbReference>
<feature type="domain" description="Tyrosine-protein phosphatase" evidence="4">
    <location>
        <begin position="599"/>
        <end position="854"/>
    </location>
</feature>
<feature type="region of interest" description="Disordered" evidence="3">
    <location>
        <begin position="855"/>
        <end position="912"/>
    </location>
</feature>
<feature type="compositionally biased region" description="Gly residues" evidence="3">
    <location>
        <begin position="38"/>
        <end position="47"/>
    </location>
</feature>
<dbReference type="PROSITE" id="PS50056">
    <property type="entry name" value="TYR_PHOSPHATASE_2"/>
    <property type="match status" value="1"/>
</dbReference>
<accession>A0A1Y2FY61</accession>
<proteinExistence type="inferred from homology"/>
<protein>
    <recommendedName>
        <fullName evidence="2">protein-tyrosine-phosphatase</fullName>
        <ecNumber evidence="2">3.1.3.48</ecNumber>
    </recommendedName>
</protein>
<feature type="compositionally biased region" description="Pro residues" evidence="3">
    <location>
        <begin position="895"/>
        <end position="904"/>
    </location>
</feature>
<evidence type="ECO:0000256" key="1">
    <source>
        <dbReference type="ARBA" id="ARBA00009649"/>
    </source>
</evidence>
<dbReference type="InParanoid" id="A0A1Y2FY61"/>
<dbReference type="GO" id="GO:0004725">
    <property type="term" value="F:protein tyrosine phosphatase activity"/>
    <property type="evidence" value="ECO:0007669"/>
    <property type="project" value="UniProtKB-EC"/>
</dbReference>
<dbReference type="SMART" id="SM00194">
    <property type="entry name" value="PTPc"/>
    <property type="match status" value="1"/>
</dbReference>
<evidence type="ECO:0000313" key="8">
    <source>
        <dbReference type="Proteomes" id="UP000193467"/>
    </source>
</evidence>
<dbReference type="InterPro" id="IPR001763">
    <property type="entry name" value="Rhodanese-like_dom"/>
</dbReference>
<evidence type="ECO:0000256" key="2">
    <source>
        <dbReference type="ARBA" id="ARBA00013064"/>
    </source>
</evidence>
<dbReference type="FunCoup" id="A0A1Y2FY61">
    <property type="interactions" value="18"/>
</dbReference>
<reference evidence="7 8" key="1">
    <citation type="submission" date="2016-07" db="EMBL/GenBank/DDBJ databases">
        <title>Pervasive Adenine N6-methylation of Active Genes in Fungi.</title>
        <authorList>
            <consortium name="DOE Joint Genome Institute"/>
            <person name="Mondo S.J."/>
            <person name="Dannebaum R.O."/>
            <person name="Kuo R.C."/>
            <person name="Labutti K."/>
            <person name="Haridas S."/>
            <person name="Kuo A."/>
            <person name="Salamov A."/>
            <person name="Ahrendt S.R."/>
            <person name="Lipzen A."/>
            <person name="Sullivan W."/>
            <person name="Andreopoulos W.B."/>
            <person name="Clum A."/>
            <person name="Lindquist E."/>
            <person name="Daum C."/>
            <person name="Ramamoorthy G.K."/>
            <person name="Gryganskyi A."/>
            <person name="Culley D."/>
            <person name="Magnuson J.K."/>
            <person name="James T.Y."/>
            <person name="O'Malley M.A."/>
            <person name="Stajich J.E."/>
            <person name="Spatafora J.W."/>
            <person name="Visel A."/>
            <person name="Grigoriev I.V."/>
        </authorList>
    </citation>
    <scope>NUCLEOTIDE SEQUENCE [LARGE SCALE GENOMIC DNA]</scope>
    <source>
        <strain evidence="7 8">62-1032</strain>
    </source>
</reference>
<feature type="region of interest" description="Disordered" evidence="3">
    <location>
        <begin position="1"/>
        <end position="179"/>
    </location>
</feature>
<gene>
    <name evidence="7" type="ORF">BCR35DRAFT_300780</name>
</gene>
<feature type="region of interest" description="Disordered" evidence="3">
    <location>
        <begin position="360"/>
        <end position="395"/>
    </location>
</feature>
<dbReference type="STRING" id="106004.A0A1Y2FY61"/>
<dbReference type="AlphaFoldDB" id="A0A1Y2FY61"/>
<feature type="compositionally biased region" description="Gly residues" evidence="3">
    <location>
        <begin position="91"/>
        <end position="105"/>
    </location>
</feature>
<feature type="domain" description="Rhodanese" evidence="6">
    <location>
        <begin position="237"/>
        <end position="352"/>
    </location>
</feature>
<dbReference type="InterPro" id="IPR050348">
    <property type="entry name" value="Protein-Tyr_Phosphatase"/>
</dbReference>
<dbReference type="Proteomes" id="UP000193467">
    <property type="component" value="Unassembled WGS sequence"/>
</dbReference>
<comment type="caution">
    <text evidence="7">The sequence shown here is derived from an EMBL/GenBank/DDBJ whole genome shotgun (WGS) entry which is preliminary data.</text>
</comment>
<dbReference type="Pfam" id="PF00102">
    <property type="entry name" value="Y_phosphatase"/>
    <property type="match status" value="1"/>
</dbReference>
<evidence type="ECO:0000259" key="5">
    <source>
        <dbReference type="PROSITE" id="PS50056"/>
    </source>
</evidence>
<feature type="region of interest" description="Disordered" evidence="3">
    <location>
        <begin position="191"/>
        <end position="217"/>
    </location>
</feature>
<comment type="similarity">
    <text evidence="1">Belongs to the protein-tyrosine phosphatase family. Non-receptor class subfamily.</text>
</comment>
<feature type="compositionally biased region" description="Low complexity" evidence="3">
    <location>
        <begin position="106"/>
        <end position="124"/>
    </location>
</feature>
<name>A0A1Y2FY61_9BASI</name>
<evidence type="ECO:0000256" key="3">
    <source>
        <dbReference type="SAM" id="MobiDB-lite"/>
    </source>
</evidence>
<feature type="compositionally biased region" description="Polar residues" evidence="3">
    <location>
        <begin position="194"/>
        <end position="217"/>
    </location>
</feature>
<dbReference type="InterPro" id="IPR036873">
    <property type="entry name" value="Rhodanese-like_dom_sf"/>
</dbReference>
<feature type="compositionally biased region" description="Polar residues" evidence="3">
    <location>
        <begin position="884"/>
        <end position="893"/>
    </location>
</feature>
<dbReference type="PANTHER" id="PTHR19134:SF561">
    <property type="entry name" value="PROTEIN TYROSINE PHOSPHATASE 36E, ISOFORM A"/>
    <property type="match status" value="1"/>
</dbReference>
<dbReference type="InterPro" id="IPR003595">
    <property type="entry name" value="Tyr_Pase_cat"/>
</dbReference>
<feature type="compositionally biased region" description="Polar residues" evidence="3">
    <location>
        <begin position="859"/>
        <end position="877"/>
    </location>
</feature>
<evidence type="ECO:0000313" key="7">
    <source>
        <dbReference type="EMBL" id="ORY89007.1"/>
    </source>
</evidence>
<dbReference type="InterPro" id="IPR029021">
    <property type="entry name" value="Prot-tyrosine_phosphatase-like"/>
</dbReference>
<dbReference type="OrthoDB" id="6058203at2759"/>
<evidence type="ECO:0000259" key="4">
    <source>
        <dbReference type="PROSITE" id="PS50055"/>
    </source>
</evidence>
<dbReference type="InterPro" id="IPR000242">
    <property type="entry name" value="PTP_cat"/>
</dbReference>
<feature type="region of interest" description="Disordered" evidence="3">
    <location>
        <begin position="420"/>
        <end position="480"/>
    </location>
</feature>
<feature type="compositionally biased region" description="Low complexity" evidence="3">
    <location>
        <begin position="153"/>
        <end position="179"/>
    </location>
</feature>
<dbReference type="SUPFAM" id="SSF52821">
    <property type="entry name" value="Rhodanese/Cell cycle control phosphatase"/>
    <property type="match status" value="1"/>
</dbReference>
<evidence type="ECO:0000259" key="6">
    <source>
        <dbReference type="PROSITE" id="PS50206"/>
    </source>
</evidence>
<organism evidence="7 8">
    <name type="scientific">Leucosporidium creatinivorum</name>
    <dbReference type="NCBI Taxonomy" id="106004"/>
    <lineage>
        <taxon>Eukaryota</taxon>
        <taxon>Fungi</taxon>
        <taxon>Dikarya</taxon>
        <taxon>Basidiomycota</taxon>
        <taxon>Pucciniomycotina</taxon>
        <taxon>Microbotryomycetes</taxon>
        <taxon>Leucosporidiales</taxon>
        <taxon>Leucosporidium</taxon>
    </lineage>
</organism>
<dbReference type="SMART" id="SM00404">
    <property type="entry name" value="PTPc_motif"/>
    <property type="match status" value="1"/>
</dbReference>
<keyword evidence="8" id="KW-1185">Reference proteome</keyword>
<dbReference type="SUPFAM" id="SSF52799">
    <property type="entry name" value="(Phosphotyrosine protein) phosphatases II"/>
    <property type="match status" value="1"/>
</dbReference>
<dbReference type="Gene3D" id="3.40.250.10">
    <property type="entry name" value="Rhodanese-like domain"/>
    <property type="match status" value="1"/>
</dbReference>
<dbReference type="PRINTS" id="PR00700">
    <property type="entry name" value="PRTYPHPHTASE"/>
</dbReference>
<feature type="compositionally biased region" description="Polar residues" evidence="3">
    <location>
        <begin position="1"/>
        <end position="22"/>
    </location>
</feature>
<dbReference type="PROSITE" id="PS50206">
    <property type="entry name" value="RHODANESE_3"/>
    <property type="match status" value="1"/>
</dbReference>
<dbReference type="PANTHER" id="PTHR19134">
    <property type="entry name" value="RECEPTOR-TYPE TYROSINE-PROTEIN PHOSPHATASE"/>
    <property type="match status" value="1"/>
</dbReference>